<dbReference type="GO" id="GO:0043200">
    <property type="term" value="P:response to amino acid"/>
    <property type="evidence" value="ECO:0007669"/>
    <property type="project" value="TreeGrafter"/>
</dbReference>
<dbReference type="Gene3D" id="1.10.10.10">
    <property type="entry name" value="Winged helix-like DNA-binding domain superfamily/Winged helix DNA-binding domain"/>
    <property type="match status" value="1"/>
</dbReference>
<evidence type="ECO:0000256" key="1">
    <source>
        <dbReference type="ARBA" id="ARBA00023015"/>
    </source>
</evidence>
<dbReference type="Gene3D" id="3.30.70.920">
    <property type="match status" value="1"/>
</dbReference>
<evidence type="ECO:0000256" key="3">
    <source>
        <dbReference type="ARBA" id="ARBA00023163"/>
    </source>
</evidence>
<comment type="caution">
    <text evidence="5">The sequence shown here is derived from an EMBL/GenBank/DDBJ whole genome shotgun (WGS) entry which is preliminary data.</text>
</comment>
<organism evidence="5 6">
    <name type="scientific">Candidatus Marsarchaeota G2 archaeon OSP_D</name>
    <dbReference type="NCBI Taxonomy" id="1978157"/>
    <lineage>
        <taxon>Archaea</taxon>
        <taxon>Candidatus Marsarchaeota</taxon>
        <taxon>Candidatus Marsarchaeota group 2</taxon>
    </lineage>
</organism>
<reference evidence="5 6" key="1">
    <citation type="submission" date="2017-04" db="EMBL/GenBank/DDBJ databases">
        <title>Novel microbial lineages endemic to geothermal iron-oxide mats fill important gaps in the evolutionary history of Archaea.</title>
        <authorList>
            <person name="Jay Z.J."/>
            <person name="Beam J.P."/>
            <person name="Dlakic M."/>
            <person name="Rusch D.B."/>
            <person name="Kozubal M.A."/>
            <person name="Inskeep W.P."/>
        </authorList>
    </citation>
    <scope>NUCLEOTIDE SEQUENCE [LARGE SCALE GENOMIC DNA]</scope>
    <source>
        <strain evidence="5">OSP_D</strain>
    </source>
</reference>
<name>A0A2R6B0Q7_9ARCH</name>
<dbReference type="EMBL" id="NEXE01000008">
    <property type="protein sequence ID" value="PSN92210.1"/>
    <property type="molecule type" value="Genomic_DNA"/>
</dbReference>
<dbReference type="Proteomes" id="UP000240322">
    <property type="component" value="Unassembled WGS sequence"/>
</dbReference>
<dbReference type="InterPro" id="IPR019888">
    <property type="entry name" value="Tscrpt_reg_AsnC-like"/>
</dbReference>
<dbReference type="GO" id="GO:0005829">
    <property type="term" value="C:cytosol"/>
    <property type="evidence" value="ECO:0007669"/>
    <property type="project" value="TreeGrafter"/>
</dbReference>
<evidence type="ECO:0000259" key="4">
    <source>
        <dbReference type="PROSITE" id="PS50956"/>
    </source>
</evidence>
<accession>A0A2R6B0Q7</accession>
<evidence type="ECO:0000313" key="6">
    <source>
        <dbReference type="Proteomes" id="UP000240322"/>
    </source>
</evidence>
<evidence type="ECO:0000313" key="5">
    <source>
        <dbReference type="EMBL" id="PSN92210.1"/>
    </source>
</evidence>
<dbReference type="InterPro" id="IPR011991">
    <property type="entry name" value="ArsR-like_HTH"/>
</dbReference>
<sequence length="155" mass="17109">MARLKRAVSEELDRRIIGALRENGKMTFAELAEKLNVSASTVYNRVTKLEKKGIIKGYTIIVDRSKSGKGTGAALLITVDNQASIEGVCRDLARIPDVESVYEIGGESDIMALVYTASIEEMRKLVNERINSIQGVENVNPLVIMKTYKENGSLF</sequence>
<keyword evidence="3" id="KW-0804">Transcription</keyword>
<feature type="domain" description="HTH asnC-type" evidence="4">
    <location>
        <begin position="11"/>
        <end position="70"/>
    </location>
</feature>
<dbReference type="SUPFAM" id="SSF46785">
    <property type="entry name" value="Winged helix' DNA-binding domain"/>
    <property type="match status" value="1"/>
</dbReference>
<dbReference type="PROSITE" id="PS50956">
    <property type="entry name" value="HTH_ASNC_2"/>
    <property type="match status" value="1"/>
</dbReference>
<dbReference type="PRINTS" id="PR00033">
    <property type="entry name" value="HTHASNC"/>
</dbReference>
<gene>
    <name evidence="5" type="ORF">B9Q03_01890</name>
</gene>
<dbReference type="InterPro" id="IPR011008">
    <property type="entry name" value="Dimeric_a/b-barrel"/>
</dbReference>
<dbReference type="InterPro" id="IPR036390">
    <property type="entry name" value="WH_DNA-bd_sf"/>
</dbReference>
<dbReference type="AlphaFoldDB" id="A0A2R6B0Q7"/>
<protein>
    <recommendedName>
        <fullName evidence="4">HTH asnC-type domain-containing protein</fullName>
    </recommendedName>
</protein>
<dbReference type="CDD" id="cd00090">
    <property type="entry name" value="HTH_ARSR"/>
    <property type="match status" value="1"/>
</dbReference>
<dbReference type="InterPro" id="IPR036388">
    <property type="entry name" value="WH-like_DNA-bd_sf"/>
</dbReference>
<dbReference type="InterPro" id="IPR019887">
    <property type="entry name" value="Tscrpt_reg_AsnC/Lrp_C"/>
</dbReference>
<dbReference type="Pfam" id="PF13412">
    <property type="entry name" value="HTH_24"/>
    <property type="match status" value="1"/>
</dbReference>
<dbReference type="GO" id="GO:0043565">
    <property type="term" value="F:sequence-specific DNA binding"/>
    <property type="evidence" value="ECO:0007669"/>
    <property type="project" value="InterPro"/>
</dbReference>
<dbReference type="PROSITE" id="PS00519">
    <property type="entry name" value="HTH_ASNC_1"/>
    <property type="match status" value="1"/>
</dbReference>
<keyword evidence="1" id="KW-0805">Transcription regulation</keyword>
<dbReference type="InterPro" id="IPR019885">
    <property type="entry name" value="Tscrpt_reg_HTH_AsnC-type_CS"/>
</dbReference>
<dbReference type="InterPro" id="IPR000485">
    <property type="entry name" value="AsnC-type_HTH_dom"/>
</dbReference>
<dbReference type="PANTHER" id="PTHR30154">
    <property type="entry name" value="LEUCINE-RESPONSIVE REGULATORY PROTEIN"/>
    <property type="match status" value="1"/>
</dbReference>
<dbReference type="PANTHER" id="PTHR30154:SF34">
    <property type="entry name" value="TRANSCRIPTIONAL REGULATOR AZLB"/>
    <property type="match status" value="1"/>
</dbReference>
<dbReference type="SMART" id="SM00344">
    <property type="entry name" value="HTH_ASNC"/>
    <property type="match status" value="1"/>
</dbReference>
<evidence type="ECO:0000256" key="2">
    <source>
        <dbReference type="ARBA" id="ARBA00023125"/>
    </source>
</evidence>
<keyword evidence="2" id="KW-0238">DNA-binding</keyword>
<dbReference type="SUPFAM" id="SSF54909">
    <property type="entry name" value="Dimeric alpha+beta barrel"/>
    <property type="match status" value="1"/>
</dbReference>
<dbReference type="Pfam" id="PF01037">
    <property type="entry name" value="AsnC_trans_reg"/>
    <property type="match status" value="1"/>
</dbReference>
<proteinExistence type="predicted"/>